<reference evidence="3" key="2">
    <citation type="submission" date="2022-03" db="EMBL/GenBank/DDBJ databases">
        <title>Draft title - Genomic analysis of global carrot germplasm unveils the trajectory of domestication and the origin of high carotenoid orange carrot.</title>
        <authorList>
            <person name="Iorizzo M."/>
            <person name="Ellison S."/>
            <person name="Senalik D."/>
            <person name="Macko-Podgorni A."/>
            <person name="Grzebelus D."/>
            <person name="Bostan H."/>
            <person name="Rolling W."/>
            <person name="Curaba J."/>
            <person name="Simon P."/>
        </authorList>
    </citation>
    <scope>NUCLEOTIDE SEQUENCE</scope>
    <source>
        <tissue evidence="3">Leaf</tissue>
    </source>
</reference>
<dbReference type="Proteomes" id="UP000077755">
    <property type="component" value="Chromosome 2"/>
</dbReference>
<name>A0AAF1AN00_DAUCS</name>
<dbReference type="AlphaFoldDB" id="A0AAF1AN00"/>
<accession>A0AAF1AN00</accession>
<feature type="signal peptide" evidence="2">
    <location>
        <begin position="1"/>
        <end position="22"/>
    </location>
</feature>
<reference evidence="3" key="1">
    <citation type="journal article" date="2016" name="Nat. Genet.">
        <title>A high-quality carrot genome assembly provides new insights into carotenoid accumulation and asterid genome evolution.</title>
        <authorList>
            <person name="Iorizzo M."/>
            <person name="Ellison S."/>
            <person name="Senalik D."/>
            <person name="Zeng P."/>
            <person name="Satapoomin P."/>
            <person name="Huang J."/>
            <person name="Bowman M."/>
            <person name="Iovene M."/>
            <person name="Sanseverino W."/>
            <person name="Cavagnaro P."/>
            <person name="Yildiz M."/>
            <person name="Macko-Podgorni A."/>
            <person name="Moranska E."/>
            <person name="Grzebelus E."/>
            <person name="Grzebelus D."/>
            <person name="Ashrafi H."/>
            <person name="Zheng Z."/>
            <person name="Cheng S."/>
            <person name="Spooner D."/>
            <person name="Van Deynze A."/>
            <person name="Simon P."/>
        </authorList>
    </citation>
    <scope>NUCLEOTIDE SEQUENCE</scope>
    <source>
        <tissue evidence="3">Leaf</tissue>
    </source>
</reference>
<sequence length="96" mass="9106">MASRKILVLALACFAIISMASAAQPAAPAEAPSDDIGTTDGNDDAAPVGAPVPDGAFSQSSGESPSGSADSGAASGLQLSTTAAFLASAACAAAFF</sequence>
<evidence type="ECO:0008006" key="5">
    <source>
        <dbReference type="Google" id="ProtNLM"/>
    </source>
</evidence>
<feature type="compositionally biased region" description="Low complexity" evidence="1">
    <location>
        <begin position="44"/>
        <end position="74"/>
    </location>
</feature>
<evidence type="ECO:0000313" key="3">
    <source>
        <dbReference type="EMBL" id="WOG88708.1"/>
    </source>
</evidence>
<feature type="compositionally biased region" description="Low complexity" evidence="1">
    <location>
        <begin position="27"/>
        <end position="36"/>
    </location>
</feature>
<proteinExistence type="predicted"/>
<feature type="region of interest" description="Disordered" evidence="1">
    <location>
        <begin position="27"/>
        <end position="74"/>
    </location>
</feature>
<evidence type="ECO:0000256" key="1">
    <source>
        <dbReference type="SAM" id="MobiDB-lite"/>
    </source>
</evidence>
<evidence type="ECO:0000313" key="4">
    <source>
        <dbReference type="Proteomes" id="UP000077755"/>
    </source>
</evidence>
<feature type="chain" id="PRO_5042204033" description="Anther-specific protein BCP1" evidence="2">
    <location>
        <begin position="23"/>
        <end position="96"/>
    </location>
</feature>
<keyword evidence="2" id="KW-0732">Signal</keyword>
<keyword evidence="4" id="KW-1185">Reference proteome</keyword>
<organism evidence="3 4">
    <name type="scientific">Daucus carota subsp. sativus</name>
    <name type="common">Carrot</name>
    <dbReference type="NCBI Taxonomy" id="79200"/>
    <lineage>
        <taxon>Eukaryota</taxon>
        <taxon>Viridiplantae</taxon>
        <taxon>Streptophyta</taxon>
        <taxon>Embryophyta</taxon>
        <taxon>Tracheophyta</taxon>
        <taxon>Spermatophyta</taxon>
        <taxon>Magnoliopsida</taxon>
        <taxon>eudicotyledons</taxon>
        <taxon>Gunneridae</taxon>
        <taxon>Pentapetalae</taxon>
        <taxon>asterids</taxon>
        <taxon>campanulids</taxon>
        <taxon>Apiales</taxon>
        <taxon>Apiaceae</taxon>
        <taxon>Apioideae</taxon>
        <taxon>Scandiceae</taxon>
        <taxon>Daucinae</taxon>
        <taxon>Daucus</taxon>
        <taxon>Daucus sect. Daucus</taxon>
    </lineage>
</organism>
<evidence type="ECO:0000256" key="2">
    <source>
        <dbReference type="SAM" id="SignalP"/>
    </source>
</evidence>
<dbReference type="EMBL" id="CP093344">
    <property type="protein sequence ID" value="WOG88708.1"/>
    <property type="molecule type" value="Genomic_DNA"/>
</dbReference>
<gene>
    <name evidence="3" type="ORF">DCAR_0207943</name>
</gene>
<dbReference type="KEGG" id="dcr:108207655"/>
<protein>
    <recommendedName>
        <fullName evidence="5">Anther-specific protein BCP1</fullName>
    </recommendedName>
</protein>